<name>A0A2M7CIX3_9BACT</name>
<dbReference type="SUPFAM" id="SSF140683">
    <property type="entry name" value="SP0561-like"/>
    <property type="match status" value="1"/>
</dbReference>
<dbReference type="EMBL" id="PEUM01000022">
    <property type="protein sequence ID" value="PIV25574.1"/>
    <property type="molecule type" value="Genomic_DNA"/>
</dbReference>
<evidence type="ECO:0000256" key="1">
    <source>
        <dbReference type="SAM" id="MobiDB-lite"/>
    </source>
</evidence>
<evidence type="ECO:0000313" key="4">
    <source>
        <dbReference type="Proteomes" id="UP000229966"/>
    </source>
</evidence>
<comment type="caution">
    <text evidence="3">The sequence shown here is derived from an EMBL/GenBank/DDBJ whole genome shotgun (WGS) entry which is preliminary data.</text>
</comment>
<dbReference type="NCBIfam" id="TIGR03980">
    <property type="entry name" value="prismane_assoc"/>
    <property type="match status" value="1"/>
</dbReference>
<dbReference type="Gene3D" id="1.10.3910.10">
    <property type="entry name" value="SP0561-like"/>
    <property type="match status" value="1"/>
</dbReference>
<dbReference type="Proteomes" id="UP000229966">
    <property type="component" value="Unassembled WGS sequence"/>
</dbReference>
<feature type="domain" description="DUF1858" evidence="2">
    <location>
        <begin position="33"/>
        <end position="79"/>
    </location>
</feature>
<sequence length="119" mass="13423">MINTNNKLLLIIMTDKISHTKKSASKITQQTKITLQTVIAKIIAQNPKNIDVLEKTGLHCLHCPWSTLETLGQGAKAHKWSKGKTKDILNRLNNPFDKISKSKLPHRQCRKGDLKSQTN</sequence>
<feature type="region of interest" description="Disordered" evidence="1">
    <location>
        <begin position="96"/>
        <end position="119"/>
    </location>
</feature>
<feature type="compositionally biased region" description="Basic and acidic residues" evidence="1">
    <location>
        <begin position="110"/>
        <end position="119"/>
    </location>
</feature>
<reference evidence="4" key="1">
    <citation type="submission" date="2017-09" db="EMBL/GenBank/DDBJ databases">
        <title>Depth-based differentiation of microbial function through sediment-hosted aquifers and enrichment of novel symbionts in the deep terrestrial subsurface.</title>
        <authorList>
            <person name="Probst A.J."/>
            <person name="Ladd B."/>
            <person name="Jarett J.K."/>
            <person name="Geller-Mcgrath D.E."/>
            <person name="Sieber C.M.K."/>
            <person name="Emerson J.B."/>
            <person name="Anantharaman K."/>
            <person name="Thomas B.C."/>
            <person name="Malmstrom R."/>
            <person name="Stieglmeier M."/>
            <person name="Klingl A."/>
            <person name="Woyke T."/>
            <person name="Ryan C.M."/>
            <person name="Banfield J.F."/>
        </authorList>
    </citation>
    <scope>NUCLEOTIDE SEQUENCE [LARGE SCALE GENOMIC DNA]</scope>
</reference>
<accession>A0A2M7CIX3</accession>
<organism evidence="3 4">
    <name type="scientific">Candidatus Berkelbacteria bacterium CG03_land_8_20_14_0_80_40_36</name>
    <dbReference type="NCBI Taxonomy" id="1974509"/>
    <lineage>
        <taxon>Bacteria</taxon>
        <taxon>Candidatus Berkelbacteria</taxon>
    </lineage>
</organism>
<dbReference type="AlphaFoldDB" id="A0A2M7CIX3"/>
<proteinExistence type="predicted"/>
<evidence type="ECO:0000313" key="3">
    <source>
        <dbReference type="EMBL" id="PIV25574.1"/>
    </source>
</evidence>
<dbReference type="InterPro" id="IPR038062">
    <property type="entry name" value="ScdA-like_N_sf"/>
</dbReference>
<evidence type="ECO:0000259" key="2">
    <source>
        <dbReference type="Pfam" id="PF08984"/>
    </source>
</evidence>
<dbReference type="InterPro" id="IPR015077">
    <property type="entry name" value="DUF1858"/>
</dbReference>
<dbReference type="InterPro" id="IPR023883">
    <property type="entry name" value="CHP03980_redox-disulphide"/>
</dbReference>
<dbReference type="Pfam" id="PF08984">
    <property type="entry name" value="DUF1858"/>
    <property type="match status" value="1"/>
</dbReference>
<protein>
    <recommendedName>
        <fullName evidence="2">DUF1858 domain-containing protein</fullName>
    </recommendedName>
</protein>
<gene>
    <name evidence="3" type="ORF">COS38_00840</name>
</gene>